<dbReference type="SUPFAM" id="SSF55486">
    <property type="entry name" value="Metalloproteases ('zincins'), catalytic domain"/>
    <property type="match status" value="1"/>
</dbReference>
<evidence type="ECO:0000313" key="14">
    <source>
        <dbReference type="EMBL" id="KAK7086372.1"/>
    </source>
</evidence>
<evidence type="ECO:0000313" key="15">
    <source>
        <dbReference type="Proteomes" id="UP001381693"/>
    </source>
</evidence>
<keyword evidence="15" id="KW-1185">Reference proteome</keyword>
<evidence type="ECO:0000256" key="9">
    <source>
        <dbReference type="ARBA" id="ARBA00023180"/>
    </source>
</evidence>
<dbReference type="EC" id="3.4.24.-" evidence="11"/>
<evidence type="ECO:0000256" key="10">
    <source>
        <dbReference type="PROSITE-ProRule" id="PRU01211"/>
    </source>
</evidence>
<dbReference type="PANTHER" id="PTHR10127:SF780">
    <property type="entry name" value="METALLOENDOPEPTIDASE"/>
    <property type="match status" value="1"/>
</dbReference>
<proteinExistence type="predicted"/>
<keyword evidence="2 10" id="KW-0479">Metal-binding</keyword>
<evidence type="ECO:0000259" key="13">
    <source>
        <dbReference type="PROSITE" id="PS51864"/>
    </source>
</evidence>
<feature type="binding site" evidence="10">
    <location>
        <position position="163"/>
    </location>
    <ligand>
        <name>Zn(2+)</name>
        <dbReference type="ChEBI" id="CHEBI:29105"/>
        <note>catalytic</note>
    </ligand>
</feature>
<evidence type="ECO:0000256" key="1">
    <source>
        <dbReference type="ARBA" id="ARBA00022670"/>
    </source>
</evidence>
<dbReference type="GO" id="GO:0008270">
    <property type="term" value="F:zinc ion binding"/>
    <property type="evidence" value="ECO:0007669"/>
    <property type="project" value="UniProtKB-UniRule"/>
</dbReference>
<feature type="signal peptide" evidence="12">
    <location>
        <begin position="1"/>
        <end position="15"/>
    </location>
</feature>
<evidence type="ECO:0000256" key="5">
    <source>
        <dbReference type="ARBA" id="ARBA00022833"/>
    </source>
</evidence>
<keyword evidence="9" id="KW-0325">Glycoprotein</keyword>
<accession>A0AAN9FTS5</accession>
<keyword evidence="3 12" id="KW-0732">Signal</keyword>
<comment type="caution">
    <text evidence="14">The sequence shown here is derived from an EMBL/GenBank/DDBJ whole genome shotgun (WGS) entry which is preliminary data.</text>
</comment>
<feature type="binding site" evidence="10">
    <location>
        <position position="153"/>
    </location>
    <ligand>
        <name>Zn(2+)</name>
        <dbReference type="ChEBI" id="CHEBI:29105"/>
        <note>catalytic</note>
    </ligand>
</feature>
<dbReference type="InterPro" id="IPR034035">
    <property type="entry name" value="Astacin-like_dom"/>
</dbReference>
<feature type="binding site" evidence="10">
    <location>
        <position position="157"/>
    </location>
    <ligand>
        <name>Zn(2+)</name>
        <dbReference type="ChEBI" id="CHEBI:29105"/>
        <note>catalytic</note>
    </ligand>
</feature>
<dbReference type="PANTHER" id="PTHR10127">
    <property type="entry name" value="DISCOIDIN, CUB, EGF, LAMININ , AND ZINC METALLOPROTEASE DOMAIN CONTAINING"/>
    <property type="match status" value="1"/>
</dbReference>
<keyword evidence="4 10" id="KW-0378">Hydrolase</keyword>
<evidence type="ECO:0000256" key="6">
    <source>
        <dbReference type="ARBA" id="ARBA00023049"/>
    </source>
</evidence>
<dbReference type="Proteomes" id="UP001381693">
    <property type="component" value="Unassembled WGS sequence"/>
</dbReference>
<name>A0AAN9FTS5_HALRR</name>
<keyword evidence="6 10" id="KW-0482">Metalloprotease</keyword>
<evidence type="ECO:0000256" key="7">
    <source>
        <dbReference type="ARBA" id="ARBA00023145"/>
    </source>
</evidence>
<feature type="chain" id="PRO_5043011810" description="Metalloendopeptidase" evidence="12">
    <location>
        <begin position="16"/>
        <end position="255"/>
    </location>
</feature>
<dbReference type="PROSITE" id="PS51864">
    <property type="entry name" value="ASTACIN"/>
    <property type="match status" value="1"/>
</dbReference>
<comment type="caution">
    <text evidence="10">Lacks conserved residue(s) required for the propagation of feature annotation.</text>
</comment>
<evidence type="ECO:0000256" key="11">
    <source>
        <dbReference type="RuleBase" id="RU361183"/>
    </source>
</evidence>
<feature type="domain" description="Peptidase M12A" evidence="13">
    <location>
        <begin position="58"/>
        <end position="255"/>
    </location>
</feature>
<keyword evidence="8" id="KW-1015">Disulfide bond</keyword>
<sequence>MKFVCLLALLGVALAAPNKVLFPKTGKEWTPDSLINPEELGEFFEGDIMLPLPKVGKNGILDPSYRWPNGVVSYEFSSQYSASQMTTVRDSMDEYETLTSNCITFVERTSESDYIYFTQDDNQGCYSYVGRIGGRQTINYPQWCLDTHGSTLHEMLHALGFYHEQSRFDRDDYVTIMWQNIQSGAENNFNKYDSSVIGGFGESYDYGSVMHYSAYAFSSNGQKTIVTTDPNAEIGQRVGLSQADLNKLMNMYNCP</sequence>
<organism evidence="14 15">
    <name type="scientific">Halocaridina rubra</name>
    <name type="common">Hawaiian red shrimp</name>
    <dbReference type="NCBI Taxonomy" id="373956"/>
    <lineage>
        <taxon>Eukaryota</taxon>
        <taxon>Metazoa</taxon>
        <taxon>Ecdysozoa</taxon>
        <taxon>Arthropoda</taxon>
        <taxon>Crustacea</taxon>
        <taxon>Multicrustacea</taxon>
        <taxon>Malacostraca</taxon>
        <taxon>Eumalacostraca</taxon>
        <taxon>Eucarida</taxon>
        <taxon>Decapoda</taxon>
        <taxon>Pleocyemata</taxon>
        <taxon>Caridea</taxon>
        <taxon>Atyoidea</taxon>
        <taxon>Atyidae</taxon>
        <taxon>Halocaridina</taxon>
    </lineage>
</organism>
<dbReference type="GO" id="GO:0006508">
    <property type="term" value="P:proteolysis"/>
    <property type="evidence" value="ECO:0007669"/>
    <property type="project" value="UniProtKB-KW"/>
</dbReference>
<evidence type="ECO:0000256" key="12">
    <source>
        <dbReference type="SAM" id="SignalP"/>
    </source>
</evidence>
<dbReference type="FunFam" id="3.40.390.10:FF:000015">
    <property type="entry name" value="Meprin A subunit"/>
    <property type="match status" value="1"/>
</dbReference>
<gene>
    <name evidence="14" type="ORF">SK128_012174</name>
</gene>
<keyword evidence="1 10" id="KW-0645">Protease</keyword>
<evidence type="ECO:0000256" key="8">
    <source>
        <dbReference type="ARBA" id="ARBA00023157"/>
    </source>
</evidence>
<dbReference type="CDD" id="cd04280">
    <property type="entry name" value="ZnMc_astacin_like"/>
    <property type="match status" value="1"/>
</dbReference>
<evidence type="ECO:0000256" key="2">
    <source>
        <dbReference type="ARBA" id="ARBA00022723"/>
    </source>
</evidence>
<dbReference type="Pfam" id="PF01400">
    <property type="entry name" value="Astacin"/>
    <property type="match status" value="1"/>
</dbReference>
<dbReference type="InterPro" id="IPR001506">
    <property type="entry name" value="Peptidase_M12A"/>
</dbReference>
<evidence type="ECO:0000256" key="3">
    <source>
        <dbReference type="ARBA" id="ARBA00022729"/>
    </source>
</evidence>
<keyword evidence="7" id="KW-0865">Zymogen</keyword>
<keyword evidence="5 10" id="KW-0862">Zinc</keyword>
<dbReference type="GO" id="GO:0004222">
    <property type="term" value="F:metalloendopeptidase activity"/>
    <property type="evidence" value="ECO:0007669"/>
    <property type="project" value="UniProtKB-UniRule"/>
</dbReference>
<dbReference type="EMBL" id="JAXCGZ010000227">
    <property type="protein sequence ID" value="KAK7086372.1"/>
    <property type="molecule type" value="Genomic_DNA"/>
</dbReference>
<protein>
    <recommendedName>
        <fullName evidence="11">Metalloendopeptidase</fullName>
        <ecNumber evidence="11">3.4.24.-</ecNumber>
    </recommendedName>
</protein>
<dbReference type="SMART" id="SM00235">
    <property type="entry name" value="ZnMc"/>
    <property type="match status" value="1"/>
</dbReference>
<feature type="active site" evidence="10">
    <location>
        <position position="154"/>
    </location>
</feature>
<dbReference type="InterPro" id="IPR024079">
    <property type="entry name" value="MetalloPept_cat_dom_sf"/>
</dbReference>
<reference evidence="14 15" key="1">
    <citation type="submission" date="2023-11" db="EMBL/GenBank/DDBJ databases">
        <title>Halocaridina rubra genome assembly.</title>
        <authorList>
            <person name="Smith C."/>
        </authorList>
    </citation>
    <scope>NUCLEOTIDE SEQUENCE [LARGE SCALE GENOMIC DNA]</scope>
    <source>
        <strain evidence="14">EP-1</strain>
        <tissue evidence="14">Whole</tissue>
    </source>
</reference>
<dbReference type="InterPro" id="IPR006026">
    <property type="entry name" value="Peptidase_Metallo"/>
</dbReference>
<evidence type="ECO:0000256" key="4">
    <source>
        <dbReference type="ARBA" id="ARBA00022801"/>
    </source>
</evidence>
<dbReference type="AlphaFoldDB" id="A0AAN9FTS5"/>
<dbReference type="PRINTS" id="PR00480">
    <property type="entry name" value="ASTACIN"/>
</dbReference>
<comment type="cofactor">
    <cofactor evidence="10 11">
        <name>Zn(2+)</name>
        <dbReference type="ChEBI" id="CHEBI:29105"/>
    </cofactor>
    <text evidence="10 11">Binds 1 zinc ion per subunit.</text>
</comment>
<dbReference type="Gene3D" id="3.40.390.10">
    <property type="entry name" value="Collagenase (Catalytic Domain)"/>
    <property type="match status" value="1"/>
</dbReference>